<organism evidence="6">
    <name type="scientific">viral metagenome</name>
    <dbReference type="NCBI Taxonomy" id="1070528"/>
    <lineage>
        <taxon>unclassified sequences</taxon>
        <taxon>metagenomes</taxon>
        <taxon>organismal metagenomes</taxon>
    </lineage>
</organism>
<feature type="domain" description="Protein kinase" evidence="5">
    <location>
        <begin position="45"/>
        <end position="324"/>
    </location>
</feature>
<protein>
    <recommendedName>
        <fullName evidence="5">Protein kinase domain-containing protein</fullName>
    </recommendedName>
</protein>
<keyword evidence="2" id="KW-0547">Nucleotide-binding</keyword>
<proteinExistence type="predicted"/>
<reference evidence="6" key="1">
    <citation type="journal article" date="2020" name="Nature">
        <title>Giant virus diversity and host interactions through global metagenomics.</title>
        <authorList>
            <person name="Schulz F."/>
            <person name="Roux S."/>
            <person name="Paez-Espino D."/>
            <person name="Jungbluth S."/>
            <person name="Walsh D.A."/>
            <person name="Denef V.J."/>
            <person name="McMahon K.D."/>
            <person name="Konstantinidis K.T."/>
            <person name="Eloe-Fadrosh E.A."/>
            <person name="Kyrpides N.C."/>
            <person name="Woyke T."/>
        </authorList>
    </citation>
    <scope>NUCLEOTIDE SEQUENCE</scope>
    <source>
        <strain evidence="6">GVMAG-M-3300020182-33</strain>
    </source>
</reference>
<dbReference type="GO" id="GO:0016020">
    <property type="term" value="C:membrane"/>
    <property type="evidence" value="ECO:0007669"/>
    <property type="project" value="TreeGrafter"/>
</dbReference>
<dbReference type="InterPro" id="IPR008271">
    <property type="entry name" value="Ser/Thr_kinase_AS"/>
</dbReference>
<dbReference type="PROSITE" id="PS00108">
    <property type="entry name" value="PROTEIN_KINASE_ST"/>
    <property type="match status" value="1"/>
</dbReference>
<dbReference type="GO" id="GO:0005524">
    <property type="term" value="F:ATP binding"/>
    <property type="evidence" value="ECO:0007669"/>
    <property type="project" value="UniProtKB-KW"/>
</dbReference>
<dbReference type="PROSITE" id="PS50011">
    <property type="entry name" value="PROTEIN_KINASE_DOM"/>
    <property type="match status" value="1"/>
</dbReference>
<dbReference type="SUPFAM" id="SSF56112">
    <property type="entry name" value="Protein kinase-like (PK-like)"/>
    <property type="match status" value="1"/>
</dbReference>
<evidence type="ECO:0000313" key="6">
    <source>
        <dbReference type="EMBL" id="QHS97979.1"/>
    </source>
</evidence>
<dbReference type="GO" id="GO:0005776">
    <property type="term" value="C:autophagosome"/>
    <property type="evidence" value="ECO:0007669"/>
    <property type="project" value="TreeGrafter"/>
</dbReference>
<dbReference type="GO" id="GO:0000045">
    <property type="term" value="P:autophagosome assembly"/>
    <property type="evidence" value="ECO:0007669"/>
    <property type="project" value="TreeGrafter"/>
</dbReference>
<dbReference type="InterPro" id="IPR011009">
    <property type="entry name" value="Kinase-like_dom_sf"/>
</dbReference>
<keyword evidence="4" id="KW-0067">ATP-binding</keyword>
<dbReference type="GO" id="GO:0000407">
    <property type="term" value="C:phagophore assembly site"/>
    <property type="evidence" value="ECO:0007669"/>
    <property type="project" value="TreeGrafter"/>
</dbReference>
<sequence length="329" mass="36592">MSLETNIHYLEPADEHGVPDAFFRKLLQHQANCGTGFFGRIYARPPRAAVIGKGNSGIVWRGMDARDGHLYAVKNVDANTSKRECEIMQLLATCTPPFVVRVIGVHKFNDVPLASIVMNLCIHGDMLLKIQMRRENLKDKEYIYPAQSSLWTKQLFSCLEYLHLNLGIYHRDIKPGNILISSGDCLQLADFGVSCVSADLSMLNTNTSYIAGTPGYIAPEILASERYDWRADIYSSGACMWVLLCGGEKGQNDPAPPSNKHLMLTDGDTAALNEDWVFLVEAIERTLVSATGNFRAAMELIMQLVTRNPDARLCHSGIQACPFCNQLEY</sequence>
<dbReference type="PROSITE" id="PS00107">
    <property type="entry name" value="PROTEIN_KINASE_ATP"/>
    <property type="match status" value="1"/>
</dbReference>
<evidence type="ECO:0000256" key="2">
    <source>
        <dbReference type="ARBA" id="ARBA00022741"/>
    </source>
</evidence>
<name>A0A6C0C2J2_9ZZZZ</name>
<dbReference type="PANTHER" id="PTHR24348:SF22">
    <property type="entry name" value="NON-SPECIFIC SERINE_THREONINE PROTEIN KINASE"/>
    <property type="match status" value="1"/>
</dbReference>
<dbReference type="PANTHER" id="PTHR24348">
    <property type="entry name" value="SERINE/THREONINE-PROTEIN KINASE UNC-51-RELATED"/>
    <property type="match status" value="1"/>
</dbReference>
<dbReference type="Gene3D" id="1.10.510.10">
    <property type="entry name" value="Transferase(Phosphotransferase) domain 1"/>
    <property type="match status" value="1"/>
</dbReference>
<dbReference type="GO" id="GO:0010506">
    <property type="term" value="P:regulation of autophagy"/>
    <property type="evidence" value="ECO:0007669"/>
    <property type="project" value="InterPro"/>
</dbReference>
<dbReference type="Pfam" id="PF00069">
    <property type="entry name" value="Pkinase"/>
    <property type="match status" value="1"/>
</dbReference>
<evidence type="ECO:0000259" key="5">
    <source>
        <dbReference type="PROSITE" id="PS50011"/>
    </source>
</evidence>
<dbReference type="InterPro" id="IPR017441">
    <property type="entry name" value="Protein_kinase_ATP_BS"/>
</dbReference>
<dbReference type="AlphaFoldDB" id="A0A6C0C2J2"/>
<evidence type="ECO:0000256" key="1">
    <source>
        <dbReference type="ARBA" id="ARBA00022679"/>
    </source>
</evidence>
<dbReference type="GO" id="GO:0005829">
    <property type="term" value="C:cytosol"/>
    <property type="evidence" value="ECO:0007669"/>
    <property type="project" value="TreeGrafter"/>
</dbReference>
<evidence type="ECO:0000256" key="4">
    <source>
        <dbReference type="ARBA" id="ARBA00022840"/>
    </source>
</evidence>
<dbReference type="GO" id="GO:0004674">
    <property type="term" value="F:protein serine/threonine kinase activity"/>
    <property type="evidence" value="ECO:0007669"/>
    <property type="project" value="InterPro"/>
</dbReference>
<keyword evidence="3" id="KW-0418">Kinase</keyword>
<dbReference type="EMBL" id="MN739311">
    <property type="protein sequence ID" value="QHS97979.1"/>
    <property type="molecule type" value="Genomic_DNA"/>
</dbReference>
<accession>A0A6C0C2J2</accession>
<evidence type="ECO:0000256" key="3">
    <source>
        <dbReference type="ARBA" id="ARBA00022777"/>
    </source>
</evidence>
<dbReference type="InterPro" id="IPR000719">
    <property type="entry name" value="Prot_kinase_dom"/>
</dbReference>
<keyword evidence="1" id="KW-0808">Transferase</keyword>
<dbReference type="SMART" id="SM00220">
    <property type="entry name" value="S_TKc"/>
    <property type="match status" value="1"/>
</dbReference>
<dbReference type="InterPro" id="IPR045269">
    <property type="entry name" value="Atg1-like"/>
</dbReference>